<feature type="region of interest" description="Disordered" evidence="1">
    <location>
        <begin position="212"/>
        <end position="232"/>
    </location>
</feature>
<reference evidence="2 3" key="1">
    <citation type="submission" date="2014-02" db="EMBL/GenBank/DDBJ databases">
        <authorList>
            <person name="Sibley D."/>
            <person name="Venepally P."/>
            <person name="Karamycheva S."/>
            <person name="Hadjithomas M."/>
            <person name="Khan A."/>
            <person name="Brunk B."/>
            <person name="Roos D."/>
            <person name="Caler E."/>
            <person name="Lorenzi H."/>
        </authorList>
    </citation>
    <scope>NUCLEOTIDE SEQUENCE [LARGE SCALE GENOMIC DNA]</scope>
    <source>
        <strain evidence="2 3">GAB2-2007-GAL-DOM2</strain>
    </source>
</reference>
<dbReference type="Proteomes" id="UP000028837">
    <property type="component" value="Unassembled WGS sequence"/>
</dbReference>
<organism evidence="2 3">
    <name type="scientific">Toxoplasma gondii GAB2-2007-GAL-DOM2</name>
    <dbReference type="NCBI Taxonomy" id="1130820"/>
    <lineage>
        <taxon>Eukaryota</taxon>
        <taxon>Sar</taxon>
        <taxon>Alveolata</taxon>
        <taxon>Apicomplexa</taxon>
        <taxon>Conoidasida</taxon>
        <taxon>Coccidia</taxon>
        <taxon>Eucoccidiorida</taxon>
        <taxon>Eimeriorina</taxon>
        <taxon>Sarcocystidae</taxon>
        <taxon>Toxoplasma</taxon>
    </lineage>
</organism>
<sequence>MRKTRGRSSPFCLEKVRPREKRCGRCAPSIHWRTQCEGRKAGFQSLRGRTTKMSRSMKRQAGWGTRTHIKRRRNGKQFSLPVERYRKSTTTLVSKRLTQKFVWIAFSHVYRHRNGPTHRTAKFNEGAGTVFCKRRSRKCGQKGPCKTRKREDVGFALVSDFYFTTETAFLGSLRRKLSGSGWPVLNVAAFFHETNPSKTLGRGHVRLGYLRTSSTEGRRTTREEESRSERKNASALCRFGSLRPIVTA</sequence>
<dbReference type="AlphaFoldDB" id="A0A086KYA5"/>
<name>A0A086KYA5_TOXGO</name>
<accession>A0A086KYA5</accession>
<dbReference type="VEuPathDB" id="ToxoDB:TGDOM2_261390"/>
<dbReference type="EMBL" id="AHZU02000024">
    <property type="protein sequence ID" value="KFG49373.1"/>
    <property type="molecule type" value="Genomic_DNA"/>
</dbReference>
<proteinExistence type="predicted"/>
<gene>
    <name evidence="2" type="ORF">TGDOM2_261390</name>
</gene>
<protein>
    <submittedName>
        <fullName evidence="2">Uncharacterized protein</fullName>
    </submittedName>
</protein>
<evidence type="ECO:0000256" key="1">
    <source>
        <dbReference type="SAM" id="MobiDB-lite"/>
    </source>
</evidence>
<evidence type="ECO:0000313" key="3">
    <source>
        <dbReference type="Proteomes" id="UP000028837"/>
    </source>
</evidence>
<evidence type="ECO:0000313" key="2">
    <source>
        <dbReference type="EMBL" id="KFG49373.1"/>
    </source>
</evidence>
<feature type="compositionally biased region" description="Basic and acidic residues" evidence="1">
    <location>
        <begin position="216"/>
        <end position="232"/>
    </location>
</feature>
<comment type="caution">
    <text evidence="2">The sequence shown here is derived from an EMBL/GenBank/DDBJ whole genome shotgun (WGS) entry which is preliminary data.</text>
</comment>